<reference evidence="15" key="2">
    <citation type="submission" date="2025-08" db="UniProtKB">
        <authorList>
            <consortium name="Ensembl"/>
        </authorList>
    </citation>
    <scope>IDENTIFICATION</scope>
</reference>
<accession>A0A672HB34</accession>
<feature type="transmembrane region" description="Helical" evidence="13">
    <location>
        <begin position="20"/>
        <end position="45"/>
    </location>
</feature>
<evidence type="ECO:0000259" key="14">
    <source>
        <dbReference type="PROSITE" id="PS50262"/>
    </source>
</evidence>
<feature type="transmembrane region" description="Helical" evidence="13">
    <location>
        <begin position="57"/>
        <end position="79"/>
    </location>
</feature>
<dbReference type="PRINTS" id="PR00237">
    <property type="entry name" value="GPCRRHODOPSN"/>
</dbReference>
<sequence length="321" mass="35885">MSFLQPIVFELEGFYVPPGYGPLFFVLALLTFMVTLLGNGVVMWVIVTDKSLHRPMFVMVCNLVVCDLLGATAVLPRLVMQFLTGRFSSYASATSTSSTVRAVHWMNEGLENRTPEGCNGALPLSLCRYIAVCEPLRYHSIMTSARLHCCCALAWFVTALLVLVLFSFHNNVPLCGRTIKHVYCSNRAILSLGCISTPVSNIYGLAMTWSLSTGAFLIIAFSYTKILSACLKQGRSDRSVRTKAFQTCATHLMVYMIYQIAGVVLIMLYRFPSVSRDIQKFFGIVVLVFPPLVNPFIYGIFTKDLRGSVRKRFTARIHHKN</sequence>
<feature type="domain" description="G-protein coupled receptors family 1 profile" evidence="14">
    <location>
        <begin position="38"/>
        <end position="298"/>
    </location>
</feature>
<keyword evidence="8 13" id="KW-0472">Membrane</keyword>
<feature type="transmembrane region" description="Helical" evidence="13">
    <location>
        <begin position="212"/>
        <end position="231"/>
    </location>
</feature>
<keyword evidence="5" id="KW-0552">Olfaction</keyword>
<evidence type="ECO:0000256" key="10">
    <source>
        <dbReference type="ARBA" id="ARBA00023170"/>
    </source>
</evidence>
<dbReference type="AlphaFoldDB" id="A0A672HB34"/>
<feature type="transmembrane region" description="Helical" evidence="13">
    <location>
        <begin position="188"/>
        <end position="206"/>
    </location>
</feature>
<evidence type="ECO:0000313" key="15">
    <source>
        <dbReference type="Ensembl" id="ENSSFAP00005026388.1"/>
    </source>
</evidence>
<dbReference type="GO" id="GO:0004930">
    <property type="term" value="F:G protein-coupled receptor activity"/>
    <property type="evidence" value="ECO:0007669"/>
    <property type="project" value="UniProtKB-KW"/>
</dbReference>
<keyword evidence="4 13" id="KW-0812">Transmembrane</keyword>
<dbReference type="Proteomes" id="UP000472267">
    <property type="component" value="Chromosome 10"/>
</dbReference>
<gene>
    <name evidence="15" type="primary">LOC115395769</name>
</gene>
<evidence type="ECO:0000256" key="6">
    <source>
        <dbReference type="ARBA" id="ARBA00022989"/>
    </source>
</evidence>
<evidence type="ECO:0000256" key="4">
    <source>
        <dbReference type="ARBA" id="ARBA00022692"/>
    </source>
</evidence>
<evidence type="ECO:0000256" key="2">
    <source>
        <dbReference type="ARBA" id="ARBA00022475"/>
    </source>
</evidence>
<protein>
    <submittedName>
        <fullName evidence="15">Olfactory receptor 2K2-like</fullName>
    </submittedName>
</protein>
<dbReference type="PANTHER" id="PTHR26451:SF889">
    <property type="entry name" value="OLFACTORY RECEPTOR 2A12-LIKE"/>
    <property type="match status" value="1"/>
</dbReference>
<dbReference type="GO" id="GO:0004984">
    <property type="term" value="F:olfactory receptor activity"/>
    <property type="evidence" value="ECO:0007669"/>
    <property type="project" value="InterPro"/>
</dbReference>
<evidence type="ECO:0000256" key="9">
    <source>
        <dbReference type="ARBA" id="ARBA00023157"/>
    </source>
</evidence>
<proteinExistence type="predicted"/>
<keyword evidence="7" id="KW-0297">G-protein coupled receptor</keyword>
<dbReference type="FunFam" id="1.20.1070.10:FF:000024">
    <property type="entry name" value="Olfactory receptor"/>
    <property type="match status" value="1"/>
</dbReference>
<dbReference type="Pfam" id="PF13853">
    <property type="entry name" value="7tm_4"/>
    <property type="match status" value="1"/>
</dbReference>
<feature type="transmembrane region" description="Helical" evidence="13">
    <location>
        <begin position="145"/>
        <end position="168"/>
    </location>
</feature>
<evidence type="ECO:0000256" key="11">
    <source>
        <dbReference type="ARBA" id="ARBA00023180"/>
    </source>
</evidence>
<evidence type="ECO:0000256" key="5">
    <source>
        <dbReference type="ARBA" id="ARBA00022725"/>
    </source>
</evidence>
<evidence type="ECO:0000313" key="16">
    <source>
        <dbReference type="Proteomes" id="UP000472267"/>
    </source>
</evidence>
<dbReference type="Gene3D" id="1.20.1070.10">
    <property type="entry name" value="Rhodopsin 7-helix transmembrane proteins"/>
    <property type="match status" value="1"/>
</dbReference>
<dbReference type="InParanoid" id="A0A672HB34"/>
<keyword evidence="9" id="KW-1015">Disulfide bond</keyword>
<keyword evidence="12" id="KW-0807">Transducer</keyword>
<evidence type="ECO:0000256" key="1">
    <source>
        <dbReference type="ARBA" id="ARBA00004651"/>
    </source>
</evidence>
<dbReference type="Ensembl" id="ENSSFAT00005027421.1">
    <property type="protein sequence ID" value="ENSSFAP00005026388.1"/>
    <property type="gene ID" value="ENSSFAG00005013530.1"/>
</dbReference>
<dbReference type="InterPro" id="IPR000725">
    <property type="entry name" value="Olfact_rcpt"/>
</dbReference>
<feature type="transmembrane region" description="Helical" evidence="13">
    <location>
        <begin position="252"/>
        <end position="269"/>
    </location>
</feature>
<evidence type="ECO:0000256" key="7">
    <source>
        <dbReference type="ARBA" id="ARBA00023040"/>
    </source>
</evidence>
<dbReference type="GO" id="GO:0005549">
    <property type="term" value="F:odorant binding"/>
    <property type="evidence" value="ECO:0007669"/>
    <property type="project" value="TreeGrafter"/>
</dbReference>
<comment type="subcellular location">
    <subcellularLocation>
        <location evidence="1">Cell membrane</location>
        <topology evidence="1">Multi-pass membrane protein</topology>
    </subcellularLocation>
</comment>
<keyword evidence="11" id="KW-0325">Glycoprotein</keyword>
<dbReference type="PROSITE" id="PS50262">
    <property type="entry name" value="G_PROTEIN_RECEP_F1_2"/>
    <property type="match status" value="1"/>
</dbReference>
<dbReference type="PANTHER" id="PTHR26451">
    <property type="entry name" value="G_PROTEIN_RECEP_F1_2 DOMAIN-CONTAINING PROTEIN"/>
    <property type="match status" value="1"/>
</dbReference>
<keyword evidence="10" id="KW-0675">Receptor</keyword>
<evidence type="ECO:0000256" key="12">
    <source>
        <dbReference type="ARBA" id="ARBA00023224"/>
    </source>
</evidence>
<dbReference type="SUPFAM" id="SSF81321">
    <property type="entry name" value="Family A G protein-coupled receptor-like"/>
    <property type="match status" value="1"/>
</dbReference>
<keyword evidence="6 13" id="KW-1133">Transmembrane helix</keyword>
<keyword evidence="16" id="KW-1185">Reference proteome</keyword>
<dbReference type="InterPro" id="IPR052921">
    <property type="entry name" value="GPCR1_Superfamily_Member"/>
</dbReference>
<dbReference type="PRINTS" id="PR00245">
    <property type="entry name" value="OLFACTORYR"/>
</dbReference>
<evidence type="ECO:0000256" key="3">
    <source>
        <dbReference type="ARBA" id="ARBA00022606"/>
    </source>
</evidence>
<evidence type="ECO:0000256" key="13">
    <source>
        <dbReference type="SAM" id="Phobius"/>
    </source>
</evidence>
<dbReference type="GO" id="GO:0005886">
    <property type="term" value="C:plasma membrane"/>
    <property type="evidence" value="ECO:0007669"/>
    <property type="project" value="UniProtKB-SubCell"/>
</dbReference>
<dbReference type="InterPro" id="IPR017452">
    <property type="entry name" value="GPCR_Rhodpsn_7TM"/>
</dbReference>
<keyword evidence="3" id="KW-0716">Sensory transduction</keyword>
<reference evidence="15" key="1">
    <citation type="submission" date="2019-06" db="EMBL/GenBank/DDBJ databases">
        <authorList>
            <consortium name="Wellcome Sanger Institute Data Sharing"/>
        </authorList>
    </citation>
    <scope>NUCLEOTIDE SEQUENCE [LARGE SCALE GENOMIC DNA]</scope>
</reference>
<feature type="transmembrane region" description="Helical" evidence="13">
    <location>
        <begin position="281"/>
        <end position="301"/>
    </location>
</feature>
<organism evidence="15 16">
    <name type="scientific">Salarias fasciatus</name>
    <name type="common">Jewelled blenny</name>
    <name type="synonym">Blennius fasciatus</name>
    <dbReference type="NCBI Taxonomy" id="181472"/>
    <lineage>
        <taxon>Eukaryota</taxon>
        <taxon>Metazoa</taxon>
        <taxon>Chordata</taxon>
        <taxon>Craniata</taxon>
        <taxon>Vertebrata</taxon>
        <taxon>Euteleostomi</taxon>
        <taxon>Actinopterygii</taxon>
        <taxon>Neopterygii</taxon>
        <taxon>Teleostei</taxon>
        <taxon>Neoteleostei</taxon>
        <taxon>Acanthomorphata</taxon>
        <taxon>Ovalentaria</taxon>
        <taxon>Blenniimorphae</taxon>
        <taxon>Blenniiformes</taxon>
        <taxon>Blennioidei</taxon>
        <taxon>Blenniidae</taxon>
        <taxon>Salariinae</taxon>
        <taxon>Salarias</taxon>
    </lineage>
</organism>
<dbReference type="SMART" id="SM01381">
    <property type="entry name" value="7TM_GPCR_Srsx"/>
    <property type="match status" value="1"/>
</dbReference>
<name>A0A672HB34_SALFA</name>
<reference evidence="15" key="3">
    <citation type="submission" date="2025-09" db="UniProtKB">
        <authorList>
            <consortium name="Ensembl"/>
        </authorList>
    </citation>
    <scope>IDENTIFICATION</scope>
</reference>
<dbReference type="InterPro" id="IPR000276">
    <property type="entry name" value="GPCR_Rhodpsn"/>
</dbReference>
<evidence type="ECO:0000256" key="8">
    <source>
        <dbReference type="ARBA" id="ARBA00023136"/>
    </source>
</evidence>
<keyword evidence="2" id="KW-1003">Cell membrane</keyword>